<reference evidence="3" key="1">
    <citation type="journal article" date="2019" name="Int. J. Syst. Evol. Microbiol.">
        <title>The Global Catalogue of Microorganisms (GCM) 10K type strain sequencing project: providing services to taxonomists for standard genome sequencing and annotation.</title>
        <authorList>
            <consortium name="The Broad Institute Genomics Platform"/>
            <consortium name="The Broad Institute Genome Sequencing Center for Infectious Disease"/>
            <person name="Wu L."/>
            <person name="Ma J."/>
        </authorList>
    </citation>
    <scope>NUCLEOTIDE SEQUENCE [LARGE SCALE GENOMIC DNA]</scope>
    <source>
        <strain evidence="3">CGMCC 1.6375</strain>
    </source>
</reference>
<feature type="domain" description="DUF5618" evidence="1">
    <location>
        <begin position="2"/>
        <end position="122"/>
    </location>
</feature>
<evidence type="ECO:0000313" key="3">
    <source>
        <dbReference type="Proteomes" id="UP000632339"/>
    </source>
</evidence>
<dbReference type="InterPro" id="IPR040988">
    <property type="entry name" value="DUF5618"/>
</dbReference>
<keyword evidence="3" id="KW-1185">Reference proteome</keyword>
<organism evidence="2 3">
    <name type="scientific">Dyadobacter beijingensis</name>
    <dbReference type="NCBI Taxonomy" id="365489"/>
    <lineage>
        <taxon>Bacteria</taxon>
        <taxon>Pseudomonadati</taxon>
        <taxon>Bacteroidota</taxon>
        <taxon>Cytophagia</taxon>
        <taxon>Cytophagales</taxon>
        <taxon>Spirosomataceae</taxon>
        <taxon>Dyadobacter</taxon>
    </lineage>
</organism>
<evidence type="ECO:0000313" key="2">
    <source>
        <dbReference type="EMBL" id="GGM73848.1"/>
    </source>
</evidence>
<dbReference type="Proteomes" id="UP000632339">
    <property type="component" value="Unassembled WGS sequence"/>
</dbReference>
<name>A0ABQ2HE83_9BACT</name>
<dbReference type="Gene3D" id="1.20.120.330">
    <property type="entry name" value="Nucleotidyltransferases domain 2"/>
    <property type="match status" value="1"/>
</dbReference>
<gene>
    <name evidence="2" type="ORF">GCM10010967_01850</name>
</gene>
<accession>A0ABQ2HE83</accession>
<dbReference type="EMBL" id="BMLI01000001">
    <property type="protein sequence ID" value="GGM73848.1"/>
    <property type="molecule type" value="Genomic_DNA"/>
</dbReference>
<sequence>MNNYQEITRYLDNAREILSTKANKQGQVYKDIKYVQMASGTAYSAALMIADEYLRKKEGAKFTKPNSIDEYRIRLNRHNKTLMAYLNKAYDMLHLAGYYHGTPSVGTIKQGMEATQKMLALILN</sequence>
<proteinExistence type="predicted"/>
<dbReference type="Pfam" id="PF18498">
    <property type="entry name" value="DUF5618"/>
    <property type="match status" value="1"/>
</dbReference>
<comment type="caution">
    <text evidence="2">The sequence shown here is derived from an EMBL/GenBank/DDBJ whole genome shotgun (WGS) entry which is preliminary data.</text>
</comment>
<protein>
    <recommendedName>
        <fullName evidence="1">DUF5618 domain-containing protein</fullName>
    </recommendedName>
</protein>
<dbReference type="RefSeq" id="WP_019941544.1">
    <property type="nucleotide sequence ID" value="NZ_BMLI01000001.1"/>
</dbReference>
<evidence type="ECO:0000259" key="1">
    <source>
        <dbReference type="Pfam" id="PF18498"/>
    </source>
</evidence>